<dbReference type="OrthoDB" id="2235976at2"/>
<comment type="caution">
    <text evidence="1">The sequence shown here is derived from an EMBL/GenBank/DDBJ whole genome shotgun (WGS) entry which is preliminary data.</text>
</comment>
<evidence type="ECO:0000313" key="1">
    <source>
        <dbReference type="EMBL" id="TFU97931.1"/>
    </source>
</evidence>
<evidence type="ECO:0000313" key="2">
    <source>
        <dbReference type="Proteomes" id="UP000297253"/>
    </source>
</evidence>
<dbReference type="RefSeq" id="WP_135181878.1">
    <property type="nucleotide sequence ID" value="NZ_JADGKZ010000006.1"/>
</dbReference>
<reference evidence="1 2" key="1">
    <citation type="submission" date="2019-03" db="EMBL/GenBank/DDBJ databases">
        <title>Diversity of the mouse oral microbiome.</title>
        <authorList>
            <person name="Joseph S."/>
            <person name="Aduse-Opoku J."/>
            <person name="Curtis M."/>
            <person name="Wade W."/>
            <person name="Hashim A."/>
        </authorList>
    </citation>
    <scope>NUCLEOTIDE SEQUENCE [LARGE SCALE GENOMIC DNA]</scope>
    <source>
        <strain evidence="1 2">WM131</strain>
    </source>
</reference>
<dbReference type="Pfam" id="PF07104">
    <property type="entry name" value="DUF1366"/>
    <property type="match status" value="1"/>
</dbReference>
<dbReference type="Proteomes" id="UP000297253">
    <property type="component" value="Unassembled WGS sequence"/>
</dbReference>
<dbReference type="InterPro" id="IPR009796">
    <property type="entry name" value="DUF1366"/>
</dbReference>
<protein>
    <submittedName>
        <fullName evidence="1">DUF1366 domain-containing protein</fullName>
    </submittedName>
</protein>
<name>A0A4Y9JBJ7_9STRE</name>
<sequence length="129" mass="14723">MKFEFHSKSLEYDPDLTKVILTTAEGGNVPVYLSADLINLTNQELFEKALDTIYEVNFPMRAENEKFNTMGEKIAQVDDAIDRVNSVAQDVKELSATSRGAFLKVMMKLYEKEVLTDEEMEELGLFDEE</sequence>
<dbReference type="EMBL" id="SPPD01000006">
    <property type="protein sequence ID" value="TFU97931.1"/>
    <property type="molecule type" value="Genomic_DNA"/>
</dbReference>
<dbReference type="AlphaFoldDB" id="A0A4Y9JBJ7"/>
<gene>
    <name evidence="1" type="ORF">E4T82_05555</name>
</gene>
<organism evidence="1 2">
    <name type="scientific">Streptococcus cuniculi</name>
    <dbReference type="NCBI Taxonomy" id="1432788"/>
    <lineage>
        <taxon>Bacteria</taxon>
        <taxon>Bacillati</taxon>
        <taxon>Bacillota</taxon>
        <taxon>Bacilli</taxon>
        <taxon>Lactobacillales</taxon>
        <taxon>Streptococcaceae</taxon>
        <taxon>Streptococcus</taxon>
    </lineage>
</organism>
<proteinExistence type="predicted"/>
<accession>A0A4Y9JBJ7</accession>